<dbReference type="KEGG" id="llp:GH975_10910"/>
<dbReference type="SMART" id="SM00464">
    <property type="entry name" value="LON"/>
    <property type="match status" value="1"/>
</dbReference>
<dbReference type="EMBL" id="CP045871">
    <property type="protein sequence ID" value="QGG81046.1"/>
    <property type="molecule type" value="Genomic_DNA"/>
</dbReference>
<protein>
    <submittedName>
        <fullName evidence="2">Peptidase S16</fullName>
    </submittedName>
</protein>
<dbReference type="RefSeq" id="WP_153714549.1">
    <property type="nucleotide sequence ID" value="NZ_CP045871.1"/>
</dbReference>
<dbReference type="Gene3D" id="2.30.130.40">
    <property type="entry name" value="LON domain-like"/>
    <property type="match status" value="1"/>
</dbReference>
<dbReference type="InterPro" id="IPR003111">
    <property type="entry name" value="Lon_prtase_N"/>
</dbReference>
<dbReference type="PANTHER" id="PTHR46732:SF8">
    <property type="entry name" value="ATP-DEPENDENT PROTEASE LA (LON) DOMAIN PROTEIN"/>
    <property type="match status" value="1"/>
</dbReference>
<sequence length="189" mass="20718">MSEIRLPVFVLGLVLAPGGRLPLRIFEPRYLAMVKWCMRHQQGFVVVAPDGDGFSPRGCVCRIVDFDQLPDGCLGLTAVGDRLVELSQPSQDDDGLWWAEHVDLPPEADIEPGEAEADLVSLLASLSEHPAVVSLELDIDFESASEVGWRLLELLPFDLAVKQSLIEQPNPLARLNALREALSTLQAPT</sequence>
<keyword evidence="3" id="KW-1185">Reference proteome</keyword>
<name>A0A5Q2QG92_9GAMM</name>
<organism evidence="2 3">
    <name type="scientific">Litorivicinus lipolyticus</name>
    <dbReference type="NCBI Taxonomy" id="418701"/>
    <lineage>
        <taxon>Bacteria</taxon>
        <taxon>Pseudomonadati</taxon>
        <taxon>Pseudomonadota</taxon>
        <taxon>Gammaproteobacteria</taxon>
        <taxon>Oceanospirillales</taxon>
        <taxon>Litorivicinaceae</taxon>
        <taxon>Litorivicinus</taxon>
    </lineage>
</organism>
<dbReference type="OrthoDB" id="8558970at2"/>
<dbReference type="Proteomes" id="UP000388235">
    <property type="component" value="Chromosome"/>
</dbReference>
<evidence type="ECO:0000313" key="3">
    <source>
        <dbReference type="Proteomes" id="UP000388235"/>
    </source>
</evidence>
<dbReference type="SUPFAM" id="SSF88697">
    <property type="entry name" value="PUA domain-like"/>
    <property type="match status" value="1"/>
</dbReference>
<dbReference type="InterPro" id="IPR046336">
    <property type="entry name" value="Lon_prtase_N_sf"/>
</dbReference>
<dbReference type="Pfam" id="PF02190">
    <property type="entry name" value="LON_substr_bdg"/>
    <property type="match status" value="1"/>
</dbReference>
<proteinExistence type="predicted"/>
<evidence type="ECO:0000313" key="2">
    <source>
        <dbReference type="EMBL" id="QGG81046.1"/>
    </source>
</evidence>
<gene>
    <name evidence="2" type="ORF">GH975_10910</name>
</gene>
<accession>A0A5Q2QG92</accession>
<feature type="domain" description="Lon N-terminal" evidence="1">
    <location>
        <begin position="5"/>
        <end position="184"/>
    </location>
</feature>
<reference evidence="2 3" key="1">
    <citation type="submission" date="2019-11" db="EMBL/GenBank/DDBJ databases">
        <authorList>
            <person name="Khan S.A."/>
            <person name="Jeon C.O."/>
            <person name="Chun B.H."/>
        </authorList>
    </citation>
    <scope>NUCLEOTIDE SEQUENCE [LARGE SCALE GENOMIC DNA]</scope>
    <source>
        <strain evidence="2 3">IMCC 1097</strain>
    </source>
</reference>
<dbReference type="PANTHER" id="PTHR46732">
    <property type="entry name" value="ATP-DEPENDENT PROTEASE LA (LON) DOMAIN PROTEIN"/>
    <property type="match status" value="1"/>
</dbReference>
<dbReference type="AlphaFoldDB" id="A0A5Q2QG92"/>
<dbReference type="InterPro" id="IPR015947">
    <property type="entry name" value="PUA-like_sf"/>
</dbReference>
<evidence type="ECO:0000259" key="1">
    <source>
        <dbReference type="SMART" id="SM00464"/>
    </source>
</evidence>